<dbReference type="AlphaFoldDB" id="A0A368YS11"/>
<keyword evidence="2" id="KW-1185">Reference proteome</keyword>
<dbReference type="EMBL" id="QPJM01000012">
    <property type="protein sequence ID" value="RCW80934.1"/>
    <property type="molecule type" value="Genomic_DNA"/>
</dbReference>
<dbReference type="RefSeq" id="WP_245426420.1">
    <property type="nucleotide sequence ID" value="NZ_QPJM01000012.1"/>
</dbReference>
<sequence length="137" mass="15523">MMVATFNDENFPIGFYSEEVHGNRVPPEAVEITDEQWIELYTYQGARKFEDGAVIEYTPEPVIPDRVSRRQFRLQLIDAGLLSQVEAWIATQDIRTQAAYADSGTFLRSDEMLQEGFAGLGFTVEQVDAFFMEASAL</sequence>
<evidence type="ECO:0000313" key="1">
    <source>
        <dbReference type="EMBL" id="RCW80934.1"/>
    </source>
</evidence>
<accession>A0A368YS11</accession>
<evidence type="ECO:0000313" key="2">
    <source>
        <dbReference type="Proteomes" id="UP000253324"/>
    </source>
</evidence>
<dbReference type="Proteomes" id="UP000253324">
    <property type="component" value="Unassembled WGS sequence"/>
</dbReference>
<organism evidence="1 2">
    <name type="scientific">Phyllobacterium bourgognense</name>
    <dbReference type="NCBI Taxonomy" id="314236"/>
    <lineage>
        <taxon>Bacteria</taxon>
        <taxon>Pseudomonadati</taxon>
        <taxon>Pseudomonadota</taxon>
        <taxon>Alphaproteobacteria</taxon>
        <taxon>Hyphomicrobiales</taxon>
        <taxon>Phyllobacteriaceae</taxon>
        <taxon>Phyllobacterium</taxon>
    </lineage>
</organism>
<gene>
    <name evidence="1" type="ORF">C7476_11290</name>
</gene>
<name>A0A368YS11_9HYPH</name>
<reference evidence="1 2" key="1">
    <citation type="submission" date="2018-07" db="EMBL/GenBank/DDBJ databases">
        <title>Genomic Encyclopedia of Type Strains, Phase III (KMG-III): the genomes of soil and plant-associated and newly described type strains.</title>
        <authorList>
            <person name="Whitman W."/>
        </authorList>
    </citation>
    <scope>NUCLEOTIDE SEQUENCE [LARGE SCALE GENOMIC DNA]</scope>
    <source>
        <strain evidence="1 2">31-25a</strain>
    </source>
</reference>
<proteinExistence type="predicted"/>
<comment type="caution">
    <text evidence="1">The sequence shown here is derived from an EMBL/GenBank/DDBJ whole genome shotgun (WGS) entry which is preliminary data.</text>
</comment>
<protein>
    <submittedName>
        <fullName evidence="1">Uncharacterized protein</fullName>
    </submittedName>
</protein>